<evidence type="ECO:0000259" key="2">
    <source>
        <dbReference type="Pfam" id="PF09822"/>
    </source>
</evidence>
<keyword evidence="1" id="KW-1133">Transmembrane helix</keyword>
<keyword evidence="5" id="KW-1185">Reference proteome</keyword>
<name>A0ABQ5MIH5_9FLAO</name>
<proteinExistence type="predicted"/>
<dbReference type="Pfam" id="PF09822">
    <property type="entry name" value="ABC_transp_aux"/>
    <property type="match status" value="1"/>
</dbReference>
<evidence type="ECO:0000313" key="4">
    <source>
        <dbReference type="EMBL" id="GLB49202.1"/>
    </source>
</evidence>
<feature type="domain" description="DUF7088" evidence="3">
    <location>
        <begin position="34"/>
        <end position="140"/>
    </location>
</feature>
<keyword evidence="1" id="KW-0812">Transmembrane</keyword>
<evidence type="ECO:0000259" key="3">
    <source>
        <dbReference type="Pfam" id="PF23357"/>
    </source>
</evidence>
<reference evidence="4" key="1">
    <citation type="submission" date="2022-07" db="EMBL/GenBank/DDBJ databases">
        <title>Taxonomy of Novel Oxalotrophic and Methylotrophic Bacteria.</title>
        <authorList>
            <person name="Sahin N."/>
            <person name="Tani A."/>
        </authorList>
    </citation>
    <scope>NUCLEOTIDE SEQUENCE</scope>
    <source>
        <strain evidence="4">Y10</strain>
    </source>
</reference>
<feature type="transmembrane region" description="Helical" evidence="1">
    <location>
        <begin position="524"/>
        <end position="544"/>
    </location>
</feature>
<organism evidence="4 5">
    <name type="scientific">Neptunitalea lumnitzerae</name>
    <dbReference type="NCBI Taxonomy" id="2965509"/>
    <lineage>
        <taxon>Bacteria</taxon>
        <taxon>Pseudomonadati</taxon>
        <taxon>Bacteroidota</taxon>
        <taxon>Flavobacteriia</taxon>
        <taxon>Flavobacteriales</taxon>
        <taxon>Flavobacteriaceae</taxon>
        <taxon>Neptunitalea</taxon>
    </lineage>
</organism>
<evidence type="ECO:0000313" key="5">
    <source>
        <dbReference type="Proteomes" id="UP001143543"/>
    </source>
</evidence>
<evidence type="ECO:0000256" key="1">
    <source>
        <dbReference type="SAM" id="Phobius"/>
    </source>
</evidence>
<dbReference type="NCBIfam" id="TIGR03521">
    <property type="entry name" value="GldG"/>
    <property type="match status" value="1"/>
</dbReference>
<gene>
    <name evidence="4" type="primary">gldG</name>
    <name evidence="4" type="ORF">Y10_15700</name>
</gene>
<sequence length="551" mass="62661">MLKKTAVQICVVALLLVVVNWGLSDYYLRFDVTKDKRYTLSDTTKETLENVNSPLYIDVLLQGDFPNQFKKLQYELQQLLEQYENENDNIIFSFTNPLEGEENPDEVVNYLTSLGMLPTNIPVSENGKKSVTQIFPWAVANYGQKTVRVPLLINNLGSDGEENINKSVQQLEYNLTDAITKLTLENKKKIAIFKGNGELKDKYMSDYLLNLKDYYRLGLFNLDSLKDQPNQILKNLQQFDAAIIAKPTEAFTDVEKQIIDQYIMYGGKTLWCIDKVAVDLDSLQNETQSTVAFPRQLNLDDLLFKYGVRINYNLIEDLISTPITVQGPNGNMPLEWLFSPITMSPENHPINKNINVVKLEFANQIDTLENGIKKTVLLESSPQSRVVGAPIEIHLNEFSGNLQPEKFTNGSQIAGVLLEGSFTSVYKNRVKPVELPNNLNESADNKMIIISDGDVINYSYANKKPLTNGIDPWTQQIYGNKDFLINCMNYLLDDTGLINIRGKEIKLAFLNHEKIEEDEISIKLINIGVPIVLLIIFGVLFVFLRKRKYSK</sequence>
<dbReference type="InterPro" id="IPR019863">
    <property type="entry name" value="Motility-assoc_ABC-rel_GldG"/>
</dbReference>
<protein>
    <submittedName>
        <fullName evidence="4">Gliding motility-associated ABC transporter substrate-binding protein GldG</fullName>
    </submittedName>
</protein>
<dbReference type="InterPro" id="IPR055396">
    <property type="entry name" value="DUF7088"/>
</dbReference>
<accession>A0ABQ5MIH5</accession>
<feature type="domain" description="ABC-type uncharacterised transport system" evidence="2">
    <location>
        <begin position="187"/>
        <end position="487"/>
    </location>
</feature>
<dbReference type="RefSeq" id="WP_281764845.1">
    <property type="nucleotide sequence ID" value="NZ_BRVO01000002.1"/>
</dbReference>
<dbReference type="Pfam" id="PF23357">
    <property type="entry name" value="DUF7088"/>
    <property type="match status" value="1"/>
</dbReference>
<keyword evidence="1" id="KW-0472">Membrane</keyword>
<comment type="caution">
    <text evidence="4">The sequence shown here is derived from an EMBL/GenBank/DDBJ whole genome shotgun (WGS) entry which is preliminary data.</text>
</comment>
<dbReference type="InterPro" id="IPR019196">
    <property type="entry name" value="ABC_transp_unknown"/>
</dbReference>
<dbReference type="EMBL" id="BRVO01000002">
    <property type="protein sequence ID" value="GLB49202.1"/>
    <property type="molecule type" value="Genomic_DNA"/>
</dbReference>
<dbReference type="Proteomes" id="UP001143543">
    <property type="component" value="Unassembled WGS sequence"/>
</dbReference>